<proteinExistence type="predicted"/>
<name>A0A2A2JC42_9BILA</name>
<feature type="transmembrane region" description="Helical" evidence="1">
    <location>
        <begin position="47"/>
        <end position="69"/>
    </location>
</feature>
<keyword evidence="1" id="KW-0812">Transmembrane</keyword>
<dbReference type="OrthoDB" id="5794738at2759"/>
<evidence type="ECO:0000313" key="2">
    <source>
        <dbReference type="EMBL" id="PAV59207.1"/>
    </source>
</evidence>
<protein>
    <submittedName>
        <fullName evidence="2">Uncharacterized protein</fullName>
    </submittedName>
</protein>
<comment type="caution">
    <text evidence="2">The sequence shown here is derived from an EMBL/GenBank/DDBJ whole genome shotgun (WGS) entry which is preliminary data.</text>
</comment>
<feature type="transmembrane region" description="Helical" evidence="1">
    <location>
        <begin position="6"/>
        <end position="26"/>
    </location>
</feature>
<reference evidence="2 3" key="1">
    <citation type="journal article" date="2017" name="Curr. Biol.">
        <title>Genome architecture and evolution of a unichromosomal asexual nematode.</title>
        <authorList>
            <person name="Fradin H."/>
            <person name="Zegar C."/>
            <person name="Gutwein M."/>
            <person name="Lucas J."/>
            <person name="Kovtun M."/>
            <person name="Corcoran D."/>
            <person name="Baugh L.R."/>
            <person name="Kiontke K."/>
            <person name="Gunsalus K."/>
            <person name="Fitch D.H."/>
            <person name="Piano F."/>
        </authorList>
    </citation>
    <scope>NUCLEOTIDE SEQUENCE [LARGE SCALE GENOMIC DNA]</scope>
    <source>
        <strain evidence="2">PF1309</strain>
    </source>
</reference>
<accession>A0A2A2JC42</accession>
<keyword evidence="1" id="KW-1133">Transmembrane helix</keyword>
<gene>
    <name evidence="2" type="ORF">WR25_05308</name>
</gene>
<evidence type="ECO:0000313" key="3">
    <source>
        <dbReference type="Proteomes" id="UP000218231"/>
    </source>
</evidence>
<evidence type="ECO:0000256" key="1">
    <source>
        <dbReference type="SAM" id="Phobius"/>
    </source>
</evidence>
<dbReference type="EMBL" id="LIAE01010539">
    <property type="protein sequence ID" value="PAV59207.1"/>
    <property type="molecule type" value="Genomic_DNA"/>
</dbReference>
<dbReference type="AlphaFoldDB" id="A0A2A2JC42"/>
<keyword evidence="1" id="KW-0472">Membrane</keyword>
<dbReference type="Proteomes" id="UP000218231">
    <property type="component" value="Unassembled WGS sequence"/>
</dbReference>
<feature type="transmembrane region" description="Helical" evidence="1">
    <location>
        <begin position="167"/>
        <end position="186"/>
    </location>
</feature>
<organism evidence="2 3">
    <name type="scientific">Diploscapter pachys</name>
    <dbReference type="NCBI Taxonomy" id="2018661"/>
    <lineage>
        <taxon>Eukaryota</taxon>
        <taxon>Metazoa</taxon>
        <taxon>Ecdysozoa</taxon>
        <taxon>Nematoda</taxon>
        <taxon>Chromadorea</taxon>
        <taxon>Rhabditida</taxon>
        <taxon>Rhabditina</taxon>
        <taxon>Rhabditomorpha</taxon>
        <taxon>Rhabditoidea</taxon>
        <taxon>Rhabditidae</taxon>
        <taxon>Diploscapter</taxon>
    </lineage>
</organism>
<keyword evidence="3" id="KW-1185">Reference proteome</keyword>
<sequence length="211" mass="24601">MKMMLLYLLSTLGIVICMIIIIPQFFDFNNKRGYRSHLCLVSPKVAWIKFSILAIYVLLLGMTILWVWLDCKSIVTNFFSNFNYAATGEEFVHRLENEFNCVSDDDKEGYDPSKVSPPYAESITFSEKIDFYWIFGNFAISRHGDLGSRNCYRIIKSAFAFPFWLDILFYVYIAGHTICFLAIPFFNKQLIKPDPEDIDPHAEKHLVEQEK</sequence>